<dbReference type="InterPro" id="IPR036852">
    <property type="entry name" value="Peptidase_S8/S53_dom_sf"/>
</dbReference>
<evidence type="ECO:0000259" key="7">
    <source>
        <dbReference type="PROSITE" id="PS51829"/>
    </source>
</evidence>
<dbReference type="GO" id="GO:0012505">
    <property type="term" value="C:endomembrane system"/>
    <property type="evidence" value="ECO:0007669"/>
    <property type="project" value="UniProtKB-ARBA"/>
</dbReference>
<dbReference type="AlphaFoldDB" id="A0A4Q7E0I1"/>
<reference evidence="8 9" key="1">
    <citation type="submission" date="2018-11" db="EMBL/GenBank/DDBJ databases">
        <title>Whole genome sequencing of an environmental sample.</title>
        <authorList>
            <person name="Sarangi A.N."/>
            <person name="Singh D."/>
            <person name="Tripathy S."/>
        </authorList>
    </citation>
    <scope>NUCLEOTIDE SEQUENCE [LARGE SCALE GENOMIC DNA]</scope>
    <source>
        <strain evidence="8 9">Lakshadweep</strain>
    </source>
</reference>
<dbReference type="Gene3D" id="3.40.50.200">
    <property type="entry name" value="Peptidase S8/S53 domain"/>
    <property type="match status" value="1"/>
</dbReference>
<feature type="compositionally biased region" description="Polar residues" evidence="6">
    <location>
        <begin position="428"/>
        <end position="452"/>
    </location>
</feature>
<feature type="active site" description="Charge relay system" evidence="4 5">
    <location>
        <position position="229"/>
    </location>
</feature>
<dbReference type="PANTHER" id="PTHR42884">
    <property type="entry name" value="PROPROTEIN CONVERTASE SUBTILISIN/KEXIN-RELATED"/>
    <property type="match status" value="1"/>
</dbReference>
<keyword evidence="2 5" id="KW-0378">Hydrolase</keyword>
<evidence type="ECO:0000313" key="8">
    <source>
        <dbReference type="EMBL" id="RZM74854.1"/>
    </source>
</evidence>
<sequence length="691" mass="74506">MTNRGGQFGPGLILQRGGEELLLSRVGDRFTTRLTAPTSLDELRSLITPLAVRPVAQGQLVEWQVNPERLEDALTAARQSARVQFASRVYRLVASPRTWIYLTDQITVQFAPTVMAAQRQAIVAPLGLAISQTLAGIPNTFVYRVTSQASENPLKIANRLMRLTEVLTAEPNVVMATAPQYRPTDPLFRQQWHLTSVVSALVKPNAHISAEAAWDLTRGTRSIVVAVCDDGFDLTHPDLQGLGKIVAPKDLKAQDAVPLPDGTTDNHGTACAGLAIGEENASGIVGVAPGCGLMPIRMTGFLDDTAIEDMFRWAVQQGAAVISCSWSPAAIKYPLSLRQRLALTQAATQGRDGKGCVIVFSAGNANRPVHGTVTERDWPRNAVRGRTEWLSGFAVHPDVITVSACTSLNGKSAYSNWGRDVAVAAPSNNGHPTVSLPETGSIKTGPPITTATPGRGMVTSDRTGTAGYDRDAYTNTFGGTSSACPEVAGVAALVLSANPSLTAREVKQILQQTADKITDTTPDPQLGTRYGTYDQQGHSQWFGYGRVNAYRAVREAKRRLWQGRTYTRMVEIKDEVTTPIPDNQPLGITRTQPVRTPGIVQDLIVHVTLQHDYLGDIEVSLQLPSGQALLLQGRTLGNQQQLDDHYTVQNTPILIEAIGSAATGEWGLRVSDRAPGHTGQLLSWHLTLAVQ</sequence>
<accession>A0A4Q7E0I1</accession>
<protein>
    <submittedName>
        <fullName evidence="8">Peptidase S8</fullName>
    </submittedName>
</protein>
<feature type="active site" description="Charge relay system" evidence="4 5">
    <location>
        <position position="267"/>
    </location>
</feature>
<dbReference type="EMBL" id="QVFV01000011">
    <property type="protein sequence ID" value="RZM74854.1"/>
    <property type="molecule type" value="Genomic_DNA"/>
</dbReference>
<keyword evidence="3 5" id="KW-0720">Serine protease</keyword>
<dbReference type="PRINTS" id="PR00723">
    <property type="entry name" value="SUBTILISIN"/>
</dbReference>
<dbReference type="Gene3D" id="2.60.120.260">
    <property type="entry name" value="Galactose-binding domain-like"/>
    <property type="match status" value="1"/>
</dbReference>
<evidence type="ECO:0000256" key="3">
    <source>
        <dbReference type="ARBA" id="ARBA00022825"/>
    </source>
</evidence>
<dbReference type="PROSITE" id="PS51892">
    <property type="entry name" value="SUBTILASE"/>
    <property type="match status" value="1"/>
</dbReference>
<feature type="domain" description="P/Homo B" evidence="7">
    <location>
        <begin position="559"/>
        <end position="691"/>
    </location>
</feature>
<keyword evidence="9" id="KW-1185">Reference proteome</keyword>
<evidence type="ECO:0000256" key="6">
    <source>
        <dbReference type="SAM" id="MobiDB-lite"/>
    </source>
</evidence>
<gene>
    <name evidence="8" type="ORF">DYY88_22725</name>
</gene>
<dbReference type="Pfam" id="PF00082">
    <property type="entry name" value="Peptidase_S8"/>
    <property type="match status" value="1"/>
</dbReference>
<dbReference type="Pfam" id="PF01483">
    <property type="entry name" value="P_proprotein"/>
    <property type="match status" value="1"/>
</dbReference>
<dbReference type="PROSITE" id="PS00138">
    <property type="entry name" value="SUBTILASE_SER"/>
    <property type="match status" value="1"/>
</dbReference>
<dbReference type="SUPFAM" id="SSF52743">
    <property type="entry name" value="Subtilisin-like"/>
    <property type="match status" value="1"/>
</dbReference>
<dbReference type="OrthoDB" id="9798386at2"/>
<organism evidence="8 9">
    <name type="scientific">Leptolyngbya iicbica LK</name>
    <dbReference type="NCBI Taxonomy" id="2294035"/>
    <lineage>
        <taxon>Bacteria</taxon>
        <taxon>Bacillati</taxon>
        <taxon>Cyanobacteriota</taxon>
        <taxon>Cyanophyceae</taxon>
        <taxon>Leptolyngbyales</taxon>
        <taxon>Leptolyngbyaceae</taxon>
        <taxon>Leptolyngbya group</taxon>
        <taxon>Leptolyngbya</taxon>
        <taxon>Leptolyngbya iicbica</taxon>
    </lineage>
</organism>
<comment type="caution">
    <text evidence="8">The sequence shown here is derived from an EMBL/GenBank/DDBJ whole genome shotgun (WGS) entry which is preliminary data.</text>
</comment>
<dbReference type="PROSITE" id="PS51829">
    <property type="entry name" value="P_HOMO_B"/>
    <property type="match status" value="1"/>
</dbReference>
<comment type="similarity">
    <text evidence="5">Belongs to the peptidase S8 family.</text>
</comment>
<dbReference type="PANTHER" id="PTHR42884:SF14">
    <property type="entry name" value="NEUROENDOCRINE CONVERTASE 1"/>
    <property type="match status" value="1"/>
</dbReference>
<dbReference type="CDD" id="cd07498">
    <property type="entry name" value="Peptidases_S8_15"/>
    <property type="match status" value="1"/>
</dbReference>
<name>A0A4Q7E0I1_9CYAN</name>
<dbReference type="GO" id="GO:0016485">
    <property type="term" value="P:protein processing"/>
    <property type="evidence" value="ECO:0007669"/>
    <property type="project" value="TreeGrafter"/>
</dbReference>
<evidence type="ECO:0000256" key="1">
    <source>
        <dbReference type="ARBA" id="ARBA00022670"/>
    </source>
</evidence>
<dbReference type="InterPro" id="IPR015500">
    <property type="entry name" value="Peptidase_S8_subtilisin-rel"/>
</dbReference>
<dbReference type="InterPro" id="IPR002884">
    <property type="entry name" value="P_dom"/>
</dbReference>
<evidence type="ECO:0000313" key="9">
    <source>
        <dbReference type="Proteomes" id="UP000292459"/>
    </source>
</evidence>
<dbReference type="InterPro" id="IPR034054">
    <property type="entry name" value="Pep_S8_PrcA"/>
</dbReference>
<proteinExistence type="inferred from homology"/>
<evidence type="ECO:0000256" key="5">
    <source>
        <dbReference type="PROSITE-ProRule" id="PRU01240"/>
    </source>
</evidence>
<evidence type="ECO:0000256" key="2">
    <source>
        <dbReference type="ARBA" id="ARBA00022801"/>
    </source>
</evidence>
<dbReference type="GO" id="GO:0004252">
    <property type="term" value="F:serine-type endopeptidase activity"/>
    <property type="evidence" value="ECO:0007669"/>
    <property type="project" value="UniProtKB-UniRule"/>
</dbReference>
<dbReference type="InterPro" id="IPR008979">
    <property type="entry name" value="Galactose-bd-like_sf"/>
</dbReference>
<dbReference type="GO" id="GO:0016020">
    <property type="term" value="C:membrane"/>
    <property type="evidence" value="ECO:0007669"/>
    <property type="project" value="TreeGrafter"/>
</dbReference>
<feature type="active site" description="Charge relay system" evidence="4 5">
    <location>
        <position position="481"/>
    </location>
</feature>
<dbReference type="GO" id="GO:0005737">
    <property type="term" value="C:cytoplasm"/>
    <property type="evidence" value="ECO:0007669"/>
    <property type="project" value="UniProtKB-ARBA"/>
</dbReference>
<feature type="region of interest" description="Disordered" evidence="6">
    <location>
        <begin position="428"/>
        <end position="463"/>
    </location>
</feature>
<dbReference type="InterPro" id="IPR023828">
    <property type="entry name" value="Peptidase_S8_Ser-AS"/>
</dbReference>
<dbReference type="Proteomes" id="UP000292459">
    <property type="component" value="Unassembled WGS sequence"/>
</dbReference>
<keyword evidence="1 5" id="KW-0645">Protease</keyword>
<dbReference type="SUPFAM" id="SSF49785">
    <property type="entry name" value="Galactose-binding domain-like"/>
    <property type="match status" value="1"/>
</dbReference>
<dbReference type="InterPro" id="IPR000209">
    <property type="entry name" value="Peptidase_S8/S53_dom"/>
</dbReference>
<evidence type="ECO:0000256" key="4">
    <source>
        <dbReference type="PIRSR" id="PIRSR615500-1"/>
    </source>
</evidence>
<dbReference type="RefSeq" id="WP_044151387.1">
    <property type="nucleotide sequence ID" value="NZ_QVFV01000011.1"/>
</dbReference>